<dbReference type="SUPFAM" id="SSF52266">
    <property type="entry name" value="SGNH hydrolase"/>
    <property type="match status" value="1"/>
</dbReference>
<gene>
    <name evidence="3" type="ORF">RHSIM_Rhsim04G0049400</name>
</gene>
<dbReference type="GO" id="GO:0016788">
    <property type="term" value="F:hydrolase activity, acting on ester bonds"/>
    <property type="evidence" value="ECO:0007669"/>
    <property type="project" value="InterPro"/>
</dbReference>
<organism evidence="3 4">
    <name type="scientific">Rhododendron simsii</name>
    <name type="common">Sims's rhododendron</name>
    <dbReference type="NCBI Taxonomy" id="118357"/>
    <lineage>
        <taxon>Eukaryota</taxon>
        <taxon>Viridiplantae</taxon>
        <taxon>Streptophyta</taxon>
        <taxon>Embryophyta</taxon>
        <taxon>Tracheophyta</taxon>
        <taxon>Spermatophyta</taxon>
        <taxon>Magnoliopsida</taxon>
        <taxon>eudicotyledons</taxon>
        <taxon>Gunneridae</taxon>
        <taxon>Pentapetalae</taxon>
        <taxon>asterids</taxon>
        <taxon>Ericales</taxon>
        <taxon>Ericaceae</taxon>
        <taxon>Ericoideae</taxon>
        <taxon>Rhodoreae</taxon>
        <taxon>Rhododendron</taxon>
    </lineage>
</organism>
<dbReference type="Proteomes" id="UP000626092">
    <property type="component" value="Unassembled WGS sequence"/>
</dbReference>
<feature type="signal peptide" evidence="2">
    <location>
        <begin position="1"/>
        <end position="23"/>
    </location>
</feature>
<comment type="similarity">
    <text evidence="1">Belongs to the 'GDSL' lipolytic enzyme family.</text>
</comment>
<dbReference type="FunFam" id="3.40.50.1110:FF:000003">
    <property type="entry name" value="GDSL esterase/lipase APG"/>
    <property type="match status" value="1"/>
</dbReference>
<dbReference type="InterPro" id="IPR035669">
    <property type="entry name" value="SGNH_plant_lipase-like"/>
</dbReference>
<dbReference type="EMBL" id="WJXA01000004">
    <property type="protein sequence ID" value="KAF7146460.1"/>
    <property type="molecule type" value="Genomic_DNA"/>
</dbReference>
<dbReference type="InterPro" id="IPR036514">
    <property type="entry name" value="SGNH_hydro_sf"/>
</dbReference>
<dbReference type="PANTHER" id="PTHR45642:SF12">
    <property type="entry name" value="OS09G0132900 PROTEIN"/>
    <property type="match status" value="1"/>
</dbReference>
<evidence type="ECO:0000256" key="1">
    <source>
        <dbReference type="ARBA" id="ARBA00008668"/>
    </source>
</evidence>
<dbReference type="AlphaFoldDB" id="A0A834H2Q0"/>
<reference evidence="3" key="1">
    <citation type="submission" date="2019-11" db="EMBL/GenBank/DDBJ databases">
        <authorList>
            <person name="Liu Y."/>
            <person name="Hou J."/>
            <person name="Li T.-Q."/>
            <person name="Guan C.-H."/>
            <person name="Wu X."/>
            <person name="Wu H.-Z."/>
            <person name="Ling F."/>
            <person name="Zhang R."/>
            <person name="Shi X.-G."/>
            <person name="Ren J.-P."/>
            <person name="Chen E.-F."/>
            <person name="Sun J.-M."/>
        </authorList>
    </citation>
    <scope>NUCLEOTIDE SEQUENCE</scope>
    <source>
        <strain evidence="3">Adult_tree_wgs_1</strain>
        <tissue evidence="3">Leaves</tissue>
    </source>
</reference>
<evidence type="ECO:0000256" key="2">
    <source>
        <dbReference type="SAM" id="SignalP"/>
    </source>
</evidence>
<accession>A0A834H2Q0</accession>
<dbReference type="PANTHER" id="PTHR45642">
    <property type="entry name" value="GDSL ESTERASE/LIPASE EXL3"/>
    <property type="match status" value="1"/>
</dbReference>
<protein>
    <recommendedName>
        <fullName evidence="5">GDSL esterase/lipase</fullName>
    </recommendedName>
</protein>
<name>A0A834H2Q0_RHOSS</name>
<evidence type="ECO:0000313" key="4">
    <source>
        <dbReference type="Proteomes" id="UP000626092"/>
    </source>
</evidence>
<evidence type="ECO:0008006" key="5">
    <source>
        <dbReference type="Google" id="ProtNLM"/>
    </source>
</evidence>
<keyword evidence="2" id="KW-0732">Signal</keyword>
<dbReference type="InterPro" id="IPR050592">
    <property type="entry name" value="GDSL_lipolytic_enzyme"/>
</dbReference>
<proteinExistence type="inferred from homology"/>
<dbReference type="Gene3D" id="3.40.50.1110">
    <property type="entry name" value="SGNH hydrolase"/>
    <property type="match status" value="1"/>
</dbReference>
<dbReference type="Pfam" id="PF00657">
    <property type="entry name" value="Lipase_GDSL"/>
    <property type="match status" value="1"/>
</dbReference>
<feature type="chain" id="PRO_5032815780" description="GDSL esterase/lipase" evidence="2">
    <location>
        <begin position="24"/>
        <end position="351"/>
    </location>
</feature>
<dbReference type="CDD" id="cd01837">
    <property type="entry name" value="SGNH_plant_lipase_like"/>
    <property type="match status" value="1"/>
</dbReference>
<comment type="caution">
    <text evidence="3">The sequence shown here is derived from an EMBL/GenBank/DDBJ whole genome shotgun (WGS) entry which is preliminary data.</text>
</comment>
<keyword evidence="4" id="KW-1185">Reference proteome</keyword>
<evidence type="ECO:0000313" key="3">
    <source>
        <dbReference type="EMBL" id="KAF7146460.1"/>
    </source>
</evidence>
<sequence length="351" mass="39039">MANTSATLWVILTQFLLLVFVEGKNKVPAIIVFGDSSVDAGNNNQIPTIARSNFEPYGRDFDGGRPTGRFSNGRIPTDFISEAFGLRTIVPAYLDPAYSIKDFAIGVTFASAGTGYDNATSDVLSVIPLWKELEYYKDYQKKLKAYLGEDKAKQTLAQALYVMSLGTNDFLENYYTLRARRSQYNIDQYQVFLIGIAKKFVENLYGLGARKISLGGLPPMGCLPLERTTNFMGENECMQSYNIVAMAFNARLTSLVGELNKEMPGIRVVLSNPYPILMQIVQKPSSYGFDDTSIACCGTGMFEMGYACARNNPFTCADANKFVFWDSFHPTEKTSRLIVDQLVKTTLAVFL</sequence>
<dbReference type="InterPro" id="IPR001087">
    <property type="entry name" value="GDSL"/>
</dbReference>
<dbReference type="OrthoDB" id="1600564at2759"/>